<evidence type="ECO:0000313" key="9">
    <source>
        <dbReference type="Proteomes" id="UP000192907"/>
    </source>
</evidence>
<evidence type="ECO:0000256" key="2">
    <source>
        <dbReference type="ARBA" id="ARBA00022980"/>
    </source>
</evidence>
<feature type="compositionally biased region" description="Basic and acidic residues" evidence="7">
    <location>
        <begin position="246"/>
        <end position="259"/>
    </location>
</feature>
<dbReference type="Pfam" id="PF00318">
    <property type="entry name" value="Ribosomal_S2"/>
    <property type="match status" value="1"/>
</dbReference>
<dbReference type="SUPFAM" id="SSF52313">
    <property type="entry name" value="Ribosomal protein S2"/>
    <property type="match status" value="1"/>
</dbReference>
<evidence type="ECO:0000256" key="7">
    <source>
        <dbReference type="SAM" id="MobiDB-lite"/>
    </source>
</evidence>
<dbReference type="InterPro" id="IPR018130">
    <property type="entry name" value="Ribosomal_uS2_CS"/>
</dbReference>
<dbReference type="GO" id="GO:0006412">
    <property type="term" value="P:translation"/>
    <property type="evidence" value="ECO:0007669"/>
    <property type="project" value="UniProtKB-UniRule"/>
</dbReference>
<dbReference type="GO" id="GO:0022627">
    <property type="term" value="C:cytosolic small ribosomal subunit"/>
    <property type="evidence" value="ECO:0007669"/>
    <property type="project" value="TreeGrafter"/>
</dbReference>
<evidence type="ECO:0000256" key="5">
    <source>
        <dbReference type="HAMAP-Rule" id="MF_00291"/>
    </source>
</evidence>
<evidence type="ECO:0000256" key="3">
    <source>
        <dbReference type="ARBA" id="ARBA00023274"/>
    </source>
</evidence>
<comment type="similarity">
    <text evidence="1 5 6">Belongs to the universal ribosomal protein uS2 family.</text>
</comment>
<feature type="compositionally biased region" description="Basic and acidic residues" evidence="7">
    <location>
        <begin position="228"/>
        <end position="239"/>
    </location>
</feature>
<gene>
    <name evidence="5" type="primary">rpsB</name>
    <name evidence="8" type="ORF">SAMN06296036_114107</name>
</gene>
<dbReference type="PROSITE" id="PS00963">
    <property type="entry name" value="RIBOSOMAL_S2_2"/>
    <property type="match status" value="1"/>
</dbReference>
<keyword evidence="2 5" id="KW-0689">Ribosomal protein</keyword>
<dbReference type="PRINTS" id="PR00395">
    <property type="entry name" value="RIBOSOMALS2"/>
</dbReference>
<dbReference type="Gene3D" id="1.10.287.610">
    <property type="entry name" value="Helix hairpin bin"/>
    <property type="match status" value="1"/>
</dbReference>
<dbReference type="EMBL" id="FWZT01000014">
    <property type="protein sequence ID" value="SMF47118.1"/>
    <property type="molecule type" value="Genomic_DNA"/>
</dbReference>
<dbReference type="PANTHER" id="PTHR12534:SF0">
    <property type="entry name" value="SMALL RIBOSOMAL SUBUNIT PROTEIN US2M"/>
    <property type="match status" value="1"/>
</dbReference>
<dbReference type="NCBIfam" id="TIGR01011">
    <property type="entry name" value="rpsB_bact"/>
    <property type="match status" value="1"/>
</dbReference>
<dbReference type="InterPro" id="IPR023591">
    <property type="entry name" value="Ribosomal_uS2_flav_dom_sf"/>
</dbReference>
<keyword evidence="3 5" id="KW-0687">Ribonucleoprotein</keyword>
<sequence length="259" mass="28883">MSVSVNMKQLLEAGVHYGHQTRRWNPKMSQYIFGDRNGIHIIDLQKTVKMFQKACDFLEGVTAKGGHVLFVGTKRLARDLVKEEASRSSSYYINYRWLGGTLTNFQTIRQSIHRLRKIERMEQDGTINKFTKKEALGLRREQEKLEQNIGGIKDMPGVPAAIFVVDAHKETIAIKEAKRLGIPVVAITDTNADPSLIDYPIPGNDDSIKALQLFVGTAAEACLAGRAQAKDLPEKDGKAKVSSGTFRDDKGNKVNVEKK</sequence>
<dbReference type="FunFam" id="1.10.287.610:FF:000001">
    <property type="entry name" value="30S ribosomal protein S2"/>
    <property type="match status" value="1"/>
</dbReference>
<feature type="region of interest" description="Disordered" evidence="7">
    <location>
        <begin position="226"/>
        <end position="259"/>
    </location>
</feature>
<dbReference type="AlphaFoldDB" id="A0A1Y6C5S0"/>
<dbReference type="RefSeq" id="WP_132321407.1">
    <property type="nucleotide sequence ID" value="NZ_FWZT01000014.1"/>
</dbReference>
<dbReference type="PANTHER" id="PTHR12534">
    <property type="entry name" value="30S RIBOSOMAL PROTEIN S2 PROKARYOTIC AND ORGANELLAR"/>
    <property type="match status" value="1"/>
</dbReference>
<dbReference type="CDD" id="cd01425">
    <property type="entry name" value="RPS2"/>
    <property type="match status" value="1"/>
</dbReference>
<name>A0A1Y6C5S0_9BACT</name>
<dbReference type="Gene3D" id="3.40.50.10490">
    <property type="entry name" value="Glucose-6-phosphate isomerase like protein, domain 1"/>
    <property type="match status" value="1"/>
</dbReference>
<accession>A0A1Y6C5S0</accession>
<evidence type="ECO:0000256" key="1">
    <source>
        <dbReference type="ARBA" id="ARBA00006242"/>
    </source>
</evidence>
<dbReference type="OrthoDB" id="5289837at2"/>
<dbReference type="STRING" id="1513793.SAMN06296036_114107"/>
<evidence type="ECO:0000313" key="8">
    <source>
        <dbReference type="EMBL" id="SMF47118.1"/>
    </source>
</evidence>
<evidence type="ECO:0000256" key="6">
    <source>
        <dbReference type="RuleBase" id="RU003631"/>
    </source>
</evidence>
<proteinExistence type="inferred from homology"/>
<protein>
    <recommendedName>
        <fullName evidence="4 5">Small ribosomal subunit protein uS2</fullName>
    </recommendedName>
</protein>
<organism evidence="8 9">
    <name type="scientific">Pseudobacteriovorax antillogorgiicola</name>
    <dbReference type="NCBI Taxonomy" id="1513793"/>
    <lineage>
        <taxon>Bacteria</taxon>
        <taxon>Pseudomonadati</taxon>
        <taxon>Bdellovibrionota</taxon>
        <taxon>Oligoflexia</taxon>
        <taxon>Oligoflexales</taxon>
        <taxon>Pseudobacteriovoracaceae</taxon>
        <taxon>Pseudobacteriovorax</taxon>
    </lineage>
</organism>
<evidence type="ECO:0000256" key="4">
    <source>
        <dbReference type="ARBA" id="ARBA00035256"/>
    </source>
</evidence>
<dbReference type="Proteomes" id="UP000192907">
    <property type="component" value="Unassembled WGS sequence"/>
</dbReference>
<reference evidence="9" key="1">
    <citation type="submission" date="2017-04" db="EMBL/GenBank/DDBJ databases">
        <authorList>
            <person name="Varghese N."/>
            <person name="Submissions S."/>
        </authorList>
    </citation>
    <scope>NUCLEOTIDE SEQUENCE [LARGE SCALE GENOMIC DNA]</scope>
    <source>
        <strain evidence="9">RKEM611</strain>
    </source>
</reference>
<dbReference type="InterPro" id="IPR001865">
    <property type="entry name" value="Ribosomal_uS2"/>
</dbReference>
<dbReference type="HAMAP" id="MF_00291_B">
    <property type="entry name" value="Ribosomal_uS2_B"/>
    <property type="match status" value="1"/>
</dbReference>
<dbReference type="InterPro" id="IPR005706">
    <property type="entry name" value="Ribosomal_uS2_bac/mit/plastid"/>
</dbReference>
<dbReference type="GO" id="GO:0003735">
    <property type="term" value="F:structural constituent of ribosome"/>
    <property type="evidence" value="ECO:0007669"/>
    <property type="project" value="InterPro"/>
</dbReference>
<keyword evidence="9" id="KW-1185">Reference proteome</keyword>